<accession>A0A3B5Z3L8</accession>
<feature type="chain" id="PRO_5043170371" evidence="1">
    <location>
        <begin position="19"/>
        <end position="213"/>
    </location>
</feature>
<reference evidence="2" key="2">
    <citation type="submission" date="2018-10" db="UniProtKB">
        <authorList>
            <consortium name="EnsemblPlants"/>
        </authorList>
    </citation>
    <scope>IDENTIFICATION</scope>
</reference>
<dbReference type="Gramene" id="TraesCS1B03G1101100.1">
    <property type="protein sequence ID" value="TraesCS1B03G1101100.1.CDS"/>
    <property type="gene ID" value="TraesCS1B03G1101100"/>
</dbReference>
<dbReference type="Gramene" id="TraesCLE_scaffold_034207_01G000200.1">
    <property type="protein sequence ID" value="TraesCLE_scaffold_034207_01G000200.1"/>
    <property type="gene ID" value="TraesCLE_scaffold_034207_01G000200"/>
</dbReference>
<dbReference type="Proteomes" id="UP000019116">
    <property type="component" value="Chromosome 1B"/>
</dbReference>
<dbReference type="EnsemblPlants" id="TraesCS1B02G408700.1">
    <property type="protein sequence ID" value="TraesCS1B02G408700.1"/>
    <property type="gene ID" value="TraesCS1B02G408700"/>
</dbReference>
<dbReference type="Gramene" id="TraesCS1B02G408700.1">
    <property type="protein sequence ID" value="TraesCS1B02G408700.1"/>
    <property type="gene ID" value="TraesCS1B02G408700"/>
</dbReference>
<dbReference type="STRING" id="4565.A0A3B5Z3L8"/>
<organism evidence="2">
    <name type="scientific">Triticum aestivum</name>
    <name type="common">Wheat</name>
    <dbReference type="NCBI Taxonomy" id="4565"/>
    <lineage>
        <taxon>Eukaryota</taxon>
        <taxon>Viridiplantae</taxon>
        <taxon>Streptophyta</taxon>
        <taxon>Embryophyta</taxon>
        <taxon>Tracheophyta</taxon>
        <taxon>Spermatophyta</taxon>
        <taxon>Magnoliopsida</taxon>
        <taxon>Liliopsida</taxon>
        <taxon>Poales</taxon>
        <taxon>Poaceae</taxon>
        <taxon>BOP clade</taxon>
        <taxon>Pooideae</taxon>
        <taxon>Triticodae</taxon>
        <taxon>Triticeae</taxon>
        <taxon>Triticinae</taxon>
        <taxon>Triticum</taxon>
    </lineage>
</organism>
<name>A0A3B5Z3L8_WHEAT</name>
<proteinExistence type="predicted"/>
<dbReference type="Gramene" id="TraesROB_scaffold_004837_01G000200.1">
    <property type="protein sequence ID" value="TraesROB_scaffold_004837_01G000200.1"/>
    <property type="gene ID" value="TraesROB_scaffold_004837_01G000200"/>
</dbReference>
<dbReference type="InterPro" id="IPR038765">
    <property type="entry name" value="Papain-like_cys_pep_sf"/>
</dbReference>
<protein>
    <submittedName>
        <fullName evidence="2">Uncharacterized protein</fullName>
    </submittedName>
</protein>
<sequence>MEFLWFAFAVLTQCSVFASFGGLRDPYSCGLLSKITSALANRLFLTVSIAKAGSIASLKFFCDNCCSLQAEHKIMKIKKPPNILAIHLKHFKYNNLSSGGEHNILFWRFFQNGFQKVFPAAISSIELQLRGKLSGHPSSIAENDMCNHDTMWCMDDIFPRLKRGCLDNQCMEHAHSKFDALVLNDTKLEFVGTSRWGACFFEVDSRWSSLSWK</sequence>
<evidence type="ECO:0000256" key="1">
    <source>
        <dbReference type="SAM" id="SignalP"/>
    </source>
</evidence>
<keyword evidence="3" id="KW-1185">Reference proteome</keyword>
<dbReference type="Gene3D" id="3.90.70.10">
    <property type="entry name" value="Cysteine proteinases"/>
    <property type="match status" value="1"/>
</dbReference>
<dbReference type="SUPFAM" id="SSF54001">
    <property type="entry name" value="Cysteine proteinases"/>
    <property type="match status" value="1"/>
</dbReference>
<feature type="signal peptide" evidence="1">
    <location>
        <begin position="1"/>
        <end position="18"/>
    </location>
</feature>
<dbReference type="Gramene" id="TraesWEE_scaffold_010501_01G000300.1">
    <property type="protein sequence ID" value="TraesWEE_scaffold_010501_01G000300.1"/>
    <property type="gene ID" value="TraesWEE_scaffold_010501_01G000300"/>
</dbReference>
<evidence type="ECO:0000313" key="3">
    <source>
        <dbReference type="Proteomes" id="UP000019116"/>
    </source>
</evidence>
<reference evidence="2" key="1">
    <citation type="submission" date="2018-08" db="EMBL/GenBank/DDBJ databases">
        <authorList>
            <person name="Rossello M."/>
        </authorList>
    </citation>
    <scope>NUCLEOTIDE SEQUENCE [LARGE SCALE GENOMIC DNA]</scope>
    <source>
        <strain evidence="2">cv. Chinese Spring</strain>
    </source>
</reference>
<evidence type="ECO:0000313" key="2">
    <source>
        <dbReference type="EnsemblPlants" id="TraesCS1B02G408700.1"/>
    </source>
</evidence>
<dbReference type="AlphaFoldDB" id="A0A3B5Z3L8"/>
<keyword evidence="1" id="KW-0732">Signal</keyword>